<protein>
    <submittedName>
        <fullName evidence="3">GCM domain-containing protein</fullName>
    </submittedName>
</protein>
<reference evidence="3" key="1">
    <citation type="submission" date="2016-11" db="UniProtKB">
        <authorList>
            <consortium name="WormBaseParasite"/>
        </authorList>
    </citation>
    <scope>IDENTIFICATION</scope>
</reference>
<feature type="compositionally biased region" description="Basic and acidic residues" evidence="1">
    <location>
        <begin position="46"/>
        <end position="55"/>
    </location>
</feature>
<proteinExistence type="predicted"/>
<feature type="compositionally biased region" description="Basic and acidic residues" evidence="1">
    <location>
        <begin position="68"/>
        <end position="83"/>
    </location>
</feature>
<evidence type="ECO:0000256" key="1">
    <source>
        <dbReference type="SAM" id="MobiDB-lite"/>
    </source>
</evidence>
<name>A0A1I7X8Z2_HETBA</name>
<evidence type="ECO:0000313" key="2">
    <source>
        <dbReference type="Proteomes" id="UP000095283"/>
    </source>
</evidence>
<dbReference type="AlphaFoldDB" id="A0A1I7X8Z2"/>
<feature type="region of interest" description="Disordered" evidence="1">
    <location>
        <begin position="35"/>
        <end position="90"/>
    </location>
</feature>
<evidence type="ECO:0000313" key="3">
    <source>
        <dbReference type="WBParaSite" id="Hba_14113"/>
    </source>
</evidence>
<organism evidence="2 3">
    <name type="scientific">Heterorhabditis bacteriophora</name>
    <name type="common">Entomopathogenic nematode worm</name>
    <dbReference type="NCBI Taxonomy" id="37862"/>
    <lineage>
        <taxon>Eukaryota</taxon>
        <taxon>Metazoa</taxon>
        <taxon>Ecdysozoa</taxon>
        <taxon>Nematoda</taxon>
        <taxon>Chromadorea</taxon>
        <taxon>Rhabditida</taxon>
        <taxon>Rhabditina</taxon>
        <taxon>Rhabditomorpha</taxon>
        <taxon>Strongyloidea</taxon>
        <taxon>Heterorhabditidae</taxon>
        <taxon>Heterorhabditis</taxon>
    </lineage>
</organism>
<dbReference type="WBParaSite" id="Hba_14113">
    <property type="protein sequence ID" value="Hba_14113"/>
    <property type="gene ID" value="Hba_14113"/>
</dbReference>
<keyword evidence="2" id="KW-1185">Reference proteome</keyword>
<accession>A0A1I7X8Z2</accession>
<dbReference type="Proteomes" id="UP000095283">
    <property type="component" value="Unplaced"/>
</dbReference>
<sequence length="90" mass="10165">MKRHAENLNSHGRYIDTLKKHGRLIIAGCKHKTECGEQPTAKGRRASGEWQHERNSPQPGRAPINNNKKTESARLGDQTELRQHCASIND</sequence>